<dbReference type="AlphaFoldDB" id="A0A1I7UWQ1"/>
<keyword evidence="1" id="KW-0812">Transmembrane</keyword>
<dbReference type="eggNOG" id="ENOG502TFM9">
    <property type="taxonomic scope" value="Eukaryota"/>
</dbReference>
<dbReference type="Proteomes" id="UP000095282">
    <property type="component" value="Unplaced"/>
</dbReference>
<feature type="transmembrane region" description="Helical" evidence="1">
    <location>
        <begin position="143"/>
        <end position="169"/>
    </location>
</feature>
<reference evidence="4" key="1">
    <citation type="submission" date="2016-11" db="UniProtKB">
        <authorList>
            <consortium name="WormBaseParasite"/>
        </authorList>
    </citation>
    <scope>IDENTIFICATION</scope>
</reference>
<dbReference type="PANTHER" id="PTHR46891:SF8">
    <property type="entry name" value="SERPENTINE RECEPTOR, CLASS H"/>
    <property type="match status" value="1"/>
</dbReference>
<keyword evidence="3" id="KW-1185">Reference proteome</keyword>
<protein>
    <submittedName>
        <fullName evidence="4">G_PROTEIN_RECEP_F1_2 domain-containing protein</fullName>
    </submittedName>
</protein>
<dbReference type="InterPro" id="IPR019422">
    <property type="entry name" value="7TM_GPCR_serpentine_rcpt_Srh"/>
</dbReference>
<evidence type="ECO:0000313" key="4">
    <source>
        <dbReference type="WBParaSite" id="Csp11.Scaffold630.g20102.t1"/>
    </source>
</evidence>
<evidence type="ECO:0000256" key="2">
    <source>
        <dbReference type="SAM" id="SignalP"/>
    </source>
</evidence>
<evidence type="ECO:0000256" key="1">
    <source>
        <dbReference type="SAM" id="Phobius"/>
    </source>
</evidence>
<dbReference type="PANTHER" id="PTHR46891">
    <property type="entry name" value="SERPENTINE RECEPTOR, CLASS H-RELATED"/>
    <property type="match status" value="1"/>
</dbReference>
<organism evidence="3 4">
    <name type="scientific">Caenorhabditis tropicalis</name>
    <dbReference type="NCBI Taxonomy" id="1561998"/>
    <lineage>
        <taxon>Eukaryota</taxon>
        <taxon>Metazoa</taxon>
        <taxon>Ecdysozoa</taxon>
        <taxon>Nematoda</taxon>
        <taxon>Chromadorea</taxon>
        <taxon>Rhabditida</taxon>
        <taxon>Rhabditina</taxon>
        <taxon>Rhabditomorpha</taxon>
        <taxon>Rhabditoidea</taxon>
        <taxon>Rhabditidae</taxon>
        <taxon>Peloderinae</taxon>
        <taxon>Caenorhabditis</taxon>
    </lineage>
</organism>
<keyword evidence="2" id="KW-0732">Signal</keyword>
<dbReference type="SUPFAM" id="SSF81321">
    <property type="entry name" value="Family A G protein-coupled receptor-like"/>
    <property type="match status" value="1"/>
</dbReference>
<keyword evidence="1" id="KW-1133">Transmembrane helix</keyword>
<proteinExistence type="predicted"/>
<dbReference type="WBParaSite" id="Csp11.Scaffold630.g20102.t1">
    <property type="protein sequence ID" value="Csp11.Scaffold630.g20102.t1"/>
    <property type="gene ID" value="Csp11.Scaffold630.g20102"/>
</dbReference>
<dbReference type="Pfam" id="PF10318">
    <property type="entry name" value="7TM_GPCR_Srh"/>
    <property type="match status" value="1"/>
</dbReference>
<feature type="transmembrane region" description="Helical" evidence="1">
    <location>
        <begin position="60"/>
        <end position="87"/>
    </location>
</feature>
<sequence>MYKICYLLMVIVALSVLPSLTIQLELDKFREEAFHLFENNSFVYCKDMFIADHFNWKIYVPYYCSVVFGLFCSITGVSSVVTCLLMMHESRKLVSKETLMKQRNFTGILVYQSVVYILFIILPVAVISTLFYADIHIQNNGLFYLLMISFQGAINNGTHIIQGVSRLFWKKKERSSSRYGNEIAMWSRTPSVIVT</sequence>
<feature type="chain" id="PRO_5009309479" evidence="2">
    <location>
        <begin position="24"/>
        <end position="195"/>
    </location>
</feature>
<feature type="signal peptide" evidence="2">
    <location>
        <begin position="1"/>
        <end position="23"/>
    </location>
</feature>
<name>A0A1I7UWQ1_9PELO</name>
<evidence type="ECO:0000313" key="3">
    <source>
        <dbReference type="Proteomes" id="UP000095282"/>
    </source>
</evidence>
<feature type="transmembrane region" description="Helical" evidence="1">
    <location>
        <begin position="108"/>
        <end position="131"/>
    </location>
</feature>
<accession>A0A1I7UWQ1</accession>
<keyword evidence="1" id="KW-0472">Membrane</keyword>